<dbReference type="InterPro" id="IPR046702">
    <property type="entry name" value="DUF6572"/>
</dbReference>
<dbReference type="RefSeq" id="WP_052208072.1">
    <property type="nucleotide sequence ID" value="NZ_CP009122.1"/>
</dbReference>
<dbReference type="EMBL" id="CP009122">
    <property type="protein sequence ID" value="AJA08980.1"/>
    <property type="molecule type" value="Genomic_DNA"/>
</dbReference>
<dbReference type="Pfam" id="PF20212">
    <property type="entry name" value="DUF6572"/>
    <property type="match status" value="1"/>
</dbReference>
<dbReference type="STRING" id="1515612.SKP52_10370"/>
<dbReference type="Proteomes" id="UP000030907">
    <property type="component" value="Chromosome"/>
</dbReference>
<gene>
    <name evidence="1" type="ORF">SKP52_10370</name>
</gene>
<evidence type="ECO:0000313" key="2">
    <source>
        <dbReference type="Proteomes" id="UP000030907"/>
    </source>
</evidence>
<reference evidence="1 2" key="1">
    <citation type="journal article" date="2015" name="Int. J. Syst. Evol. Microbiol.">
        <title>Description of Sphingopyxis fribergensis sp. nov. - a soil bacterium with the ability to degrade styrene and phenylacetic acid.</title>
        <authorList>
            <person name="Oelschlagel M."/>
            <person name="Ruckert C."/>
            <person name="Kalinowski J."/>
            <person name="Schmidt G."/>
            <person name="Schlomann M."/>
            <person name="Tischler D."/>
        </authorList>
    </citation>
    <scope>NUCLEOTIDE SEQUENCE [LARGE SCALE GENOMIC DNA]</scope>
    <source>
        <strain evidence="1 2">Kp5.2</strain>
    </source>
</reference>
<dbReference type="AlphaFoldDB" id="A0A0A7PG44"/>
<accession>A0A0A7PG44</accession>
<dbReference type="KEGG" id="sphk:SKP52_10370"/>
<sequence length="110" mass="12111">MSIEDSSVVDGMGTEVSTGTTVLTISDHLDWTDEKGHLKAIQDKLNAYLDFVDSGQLFEHRPEARGTSIRIDIIAQHTAPETVTWFFERAIQAAGSNNVGLVYKQLPSGY</sequence>
<proteinExistence type="predicted"/>
<evidence type="ECO:0000313" key="1">
    <source>
        <dbReference type="EMBL" id="AJA08980.1"/>
    </source>
</evidence>
<name>A0A0A7PG44_9SPHN</name>
<dbReference type="OrthoDB" id="2229810at2"/>
<organism evidence="1 2">
    <name type="scientific">Sphingopyxis fribergensis</name>
    <dbReference type="NCBI Taxonomy" id="1515612"/>
    <lineage>
        <taxon>Bacteria</taxon>
        <taxon>Pseudomonadati</taxon>
        <taxon>Pseudomonadota</taxon>
        <taxon>Alphaproteobacteria</taxon>
        <taxon>Sphingomonadales</taxon>
        <taxon>Sphingomonadaceae</taxon>
        <taxon>Sphingopyxis</taxon>
    </lineage>
</organism>
<keyword evidence="2" id="KW-1185">Reference proteome</keyword>
<dbReference type="HOGENOM" id="CLU_144036_0_0_5"/>
<protein>
    <submittedName>
        <fullName evidence="1">Uncharacterized protein</fullName>
    </submittedName>
</protein>